<gene>
    <name evidence="2" type="ordered locus">Pogu_2682</name>
</gene>
<dbReference type="Gene3D" id="3.40.50.1010">
    <property type="entry name" value="5'-nuclease"/>
    <property type="match status" value="1"/>
</dbReference>
<dbReference type="Pfam" id="PF01850">
    <property type="entry name" value="PIN"/>
    <property type="match status" value="1"/>
</dbReference>
<reference evidence="2 3" key="1">
    <citation type="journal article" date="2012" name="Stand. Genomic Sci.">
        <title>Complete genome sequence of Pyrobaculum oguniense.</title>
        <authorList>
            <person name="Bernick D.L."/>
            <person name="Karplus K."/>
            <person name="Lui L.M."/>
            <person name="Coker J.K."/>
            <person name="Murphy J.N."/>
            <person name="Chan P.P."/>
            <person name="Cozen A.E."/>
            <person name="Lowe T.M."/>
        </authorList>
    </citation>
    <scope>NUCLEOTIDE SEQUENCE [LARGE SCALE GENOMIC DNA]</scope>
    <source>
        <strain evidence="2 3">TE7</strain>
    </source>
</reference>
<name>H6QDT9_PYROT</name>
<dbReference type="SMART" id="SM00670">
    <property type="entry name" value="PINc"/>
    <property type="match status" value="1"/>
</dbReference>
<dbReference type="eggNOG" id="arCOG02730">
    <property type="taxonomic scope" value="Archaea"/>
</dbReference>
<evidence type="ECO:0000313" key="2">
    <source>
        <dbReference type="EMBL" id="AFA40709.1"/>
    </source>
</evidence>
<accession>H6QDT9</accession>
<dbReference type="SUPFAM" id="SSF88723">
    <property type="entry name" value="PIN domain-like"/>
    <property type="match status" value="1"/>
</dbReference>
<dbReference type="AlphaFoldDB" id="H6QDT9"/>
<dbReference type="Proteomes" id="UP000009062">
    <property type="component" value="Chromosome"/>
</dbReference>
<dbReference type="InterPro" id="IPR002716">
    <property type="entry name" value="PIN_dom"/>
</dbReference>
<feature type="domain" description="PIN" evidence="1">
    <location>
        <begin position="2"/>
        <end position="122"/>
    </location>
</feature>
<dbReference type="STRING" id="698757.Pogu_2682"/>
<dbReference type="KEGG" id="pog:Pogu_2682"/>
<dbReference type="HOGENOM" id="CLU_153004_0_0_2"/>
<protein>
    <submittedName>
        <fullName evidence="2">Nucleic acid-binding protein, contains PIN domain</fullName>
    </submittedName>
</protein>
<dbReference type="PANTHER" id="PTHR39664:SF2">
    <property type="entry name" value="NUCLEIC ACID-BINDING PROTEIN, CONTAINING PIN DOMAIN-RELATED"/>
    <property type="match status" value="1"/>
</dbReference>
<dbReference type="EMBL" id="CP003316">
    <property type="protein sequence ID" value="AFA40709.1"/>
    <property type="molecule type" value="Genomic_DNA"/>
</dbReference>
<evidence type="ECO:0000313" key="3">
    <source>
        <dbReference type="Proteomes" id="UP000009062"/>
    </source>
</evidence>
<keyword evidence="3" id="KW-1185">Reference proteome</keyword>
<sequence>MERAVVDTNVIIYDYVEDSELHSRAEEILDSLNKWVIPAIVVYEFVWFLKGMGLEGMLQDVFEYLRNEKAEVVCDCPENLKSAADLVAREGLSLSEYKDMVILSHAIRGRIPLVTFDKKLAKIAKKYGVEVIR</sequence>
<evidence type="ECO:0000259" key="1">
    <source>
        <dbReference type="SMART" id="SM00670"/>
    </source>
</evidence>
<dbReference type="InterPro" id="IPR029060">
    <property type="entry name" value="PIN-like_dom_sf"/>
</dbReference>
<organism evidence="2 3">
    <name type="scientific">Pyrobaculum oguniense (strain DSM 13380 / JCM 10595 / TE7)</name>
    <dbReference type="NCBI Taxonomy" id="698757"/>
    <lineage>
        <taxon>Archaea</taxon>
        <taxon>Thermoproteota</taxon>
        <taxon>Thermoprotei</taxon>
        <taxon>Thermoproteales</taxon>
        <taxon>Thermoproteaceae</taxon>
        <taxon>Pyrobaculum</taxon>
    </lineage>
</organism>
<dbReference type="CDD" id="cd18684">
    <property type="entry name" value="PIN_VapC-like"/>
    <property type="match status" value="1"/>
</dbReference>
<proteinExistence type="predicted"/>
<dbReference type="PANTHER" id="PTHR39664">
    <property type="match status" value="1"/>
</dbReference>